<dbReference type="EMBL" id="QTJU01000002">
    <property type="protein sequence ID" value="RFM28707.1"/>
    <property type="molecule type" value="Genomic_DNA"/>
</dbReference>
<dbReference type="Proteomes" id="UP000261284">
    <property type="component" value="Unassembled WGS sequence"/>
</dbReference>
<organism evidence="1 2">
    <name type="scientific">Deminuibacter soli</name>
    <dbReference type="NCBI Taxonomy" id="2291815"/>
    <lineage>
        <taxon>Bacteria</taxon>
        <taxon>Pseudomonadati</taxon>
        <taxon>Bacteroidota</taxon>
        <taxon>Chitinophagia</taxon>
        <taxon>Chitinophagales</taxon>
        <taxon>Chitinophagaceae</taxon>
        <taxon>Deminuibacter</taxon>
    </lineage>
</organism>
<evidence type="ECO:0000313" key="2">
    <source>
        <dbReference type="Proteomes" id="UP000261284"/>
    </source>
</evidence>
<dbReference type="OrthoDB" id="679570at2"/>
<sequence length="74" mass="8286">MEDFIIDVTLIEEWQTIRDIPALDLLFEKAKRHITGGGDVGLVRSRPDGSVARFDTISTAADLAAYRDGVYKYL</sequence>
<dbReference type="RefSeq" id="WP_116846696.1">
    <property type="nucleotide sequence ID" value="NZ_QTJU01000002.1"/>
</dbReference>
<keyword evidence="2" id="KW-1185">Reference proteome</keyword>
<protein>
    <submittedName>
        <fullName evidence="1">Uncharacterized protein</fullName>
    </submittedName>
</protein>
<reference evidence="1 2" key="1">
    <citation type="submission" date="2018-08" db="EMBL/GenBank/DDBJ databases">
        <title>Chitinophagaceae sp. K23C18032701, a novel bacterium isolated from forest soil.</title>
        <authorList>
            <person name="Wang C."/>
        </authorList>
    </citation>
    <scope>NUCLEOTIDE SEQUENCE [LARGE SCALE GENOMIC DNA]</scope>
    <source>
        <strain evidence="1 2">K23C18032701</strain>
    </source>
</reference>
<gene>
    <name evidence="1" type="ORF">DXN05_07940</name>
</gene>
<accession>A0A3E1NLA9</accession>
<evidence type="ECO:0000313" key="1">
    <source>
        <dbReference type="EMBL" id="RFM28707.1"/>
    </source>
</evidence>
<name>A0A3E1NLA9_9BACT</name>
<proteinExistence type="predicted"/>
<comment type="caution">
    <text evidence="1">The sequence shown here is derived from an EMBL/GenBank/DDBJ whole genome shotgun (WGS) entry which is preliminary data.</text>
</comment>
<dbReference type="AlphaFoldDB" id="A0A3E1NLA9"/>